<evidence type="ECO:0000256" key="1">
    <source>
        <dbReference type="SAM" id="MobiDB-lite"/>
    </source>
</evidence>
<reference evidence="3" key="3">
    <citation type="submission" date="2018-08" db="UniProtKB">
        <authorList>
            <consortium name="EnsemblPlants"/>
        </authorList>
    </citation>
    <scope>IDENTIFICATION</scope>
    <source>
        <strain evidence="3">cv. Bd21</strain>
    </source>
</reference>
<feature type="region of interest" description="Disordered" evidence="1">
    <location>
        <begin position="73"/>
        <end position="102"/>
    </location>
</feature>
<proteinExistence type="predicted"/>
<evidence type="ECO:0000313" key="2">
    <source>
        <dbReference type="EMBL" id="PNT74816.1"/>
    </source>
</evidence>
<dbReference type="AlphaFoldDB" id="A0A2K2DKL6"/>
<organism evidence="2">
    <name type="scientific">Brachypodium distachyon</name>
    <name type="common">Purple false brome</name>
    <name type="synonym">Trachynia distachya</name>
    <dbReference type="NCBI Taxonomy" id="15368"/>
    <lineage>
        <taxon>Eukaryota</taxon>
        <taxon>Viridiplantae</taxon>
        <taxon>Streptophyta</taxon>
        <taxon>Embryophyta</taxon>
        <taxon>Tracheophyta</taxon>
        <taxon>Spermatophyta</taxon>
        <taxon>Magnoliopsida</taxon>
        <taxon>Liliopsida</taxon>
        <taxon>Poales</taxon>
        <taxon>Poaceae</taxon>
        <taxon>BOP clade</taxon>
        <taxon>Pooideae</taxon>
        <taxon>Stipodae</taxon>
        <taxon>Brachypodieae</taxon>
        <taxon>Brachypodium</taxon>
    </lineage>
</organism>
<name>A0A2K2DKL6_BRADI</name>
<feature type="compositionally biased region" description="Basic residues" evidence="1">
    <location>
        <begin position="84"/>
        <end position="102"/>
    </location>
</feature>
<evidence type="ECO:0000313" key="4">
    <source>
        <dbReference type="Proteomes" id="UP000008810"/>
    </source>
</evidence>
<accession>A0A2K2DKL6</accession>
<reference evidence="2 3" key="1">
    <citation type="journal article" date="2010" name="Nature">
        <title>Genome sequencing and analysis of the model grass Brachypodium distachyon.</title>
        <authorList>
            <consortium name="International Brachypodium Initiative"/>
        </authorList>
    </citation>
    <scope>NUCLEOTIDE SEQUENCE [LARGE SCALE GENOMIC DNA]</scope>
    <source>
        <strain evidence="2 3">Bd21</strain>
    </source>
</reference>
<dbReference type="Proteomes" id="UP000008810">
    <property type="component" value="Chromosome 1"/>
</dbReference>
<dbReference type="InParanoid" id="A0A2K2DKL6"/>
<gene>
    <name evidence="2" type="ORF">BRADI_1g22551v3</name>
</gene>
<sequence>MYRHAPSNSLSPSRTKRSQCLERRRRQTLAPPPSRARGFHGGGRDARTLAAAPSHTQARVVAVDAAALGVLHREGWSRSLGRPSQRRSRSTRRGRPGRRPSV</sequence>
<evidence type="ECO:0000313" key="3">
    <source>
        <dbReference type="EnsemblPlants" id="PNT74816"/>
    </source>
</evidence>
<protein>
    <submittedName>
        <fullName evidence="2 3">Uncharacterized protein</fullName>
    </submittedName>
</protein>
<reference evidence="2" key="2">
    <citation type="submission" date="2017-06" db="EMBL/GenBank/DDBJ databases">
        <title>WGS assembly of Brachypodium distachyon.</title>
        <authorList>
            <consortium name="The International Brachypodium Initiative"/>
            <person name="Lucas S."/>
            <person name="Harmon-Smith M."/>
            <person name="Lail K."/>
            <person name="Tice H."/>
            <person name="Grimwood J."/>
            <person name="Bruce D."/>
            <person name="Barry K."/>
            <person name="Shu S."/>
            <person name="Lindquist E."/>
            <person name="Wang M."/>
            <person name="Pitluck S."/>
            <person name="Vogel J.P."/>
            <person name="Garvin D.F."/>
            <person name="Mockler T.C."/>
            <person name="Schmutz J."/>
            <person name="Rokhsar D."/>
            <person name="Bevan M.W."/>
        </authorList>
    </citation>
    <scope>NUCLEOTIDE SEQUENCE</scope>
    <source>
        <strain evidence="2">Bd21</strain>
    </source>
</reference>
<dbReference type="EMBL" id="CM000880">
    <property type="protein sequence ID" value="PNT74816.1"/>
    <property type="molecule type" value="Genomic_DNA"/>
</dbReference>
<dbReference type="EnsemblPlants" id="PNT74816">
    <property type="protein sequence ID" value="PNT74816"/>
    <property type="gene ID" value="BRADI_1g22551v3"/>
</dbReference>
<dbReference type="Gramene" id="PNT74816">
    <property type="protein sequence ID" value="PNT74816"/>
    <property type="gene ID" value="BRADI_1g22551v3"/>
</dbReference>
<keyword evidence="4" id="KW-1185">Reference proteome</keyword>
<feature type="region of interest" description="Disordered" evidence="1">
    <location>
        <begin position="1"/>
        <end position="56"/>
    </location>
</feature>
<feature type="compositionally biased region" description="Polar residues" evidence="1">
    <location>
        <begin position="1"/>
        <end position="13"/>
    </location>
</feature>